<proteinExistence type="predicted"/>
<reference evidence="3" key="1">
    <citation type="submission" date="2019-10" db="EMBL/GenBank/DDBJ databases">
        <title>Streptomyces sp. nov., a novel actinobacterium isolated from alkaline environment.</title>
        <authorList>
            <person name="Golinska P."/>
        </authorList>
    </citation>
    <scope>NUCLEOTIDE SEQUENCE [LARGE SCALE GENOMIC DNA]</scope>
    <source>
        <strain evidence="3">DSM 42118</strain>
    </source>
</reference>
<protein>
    <submittedName>
        <fullName evidence="2">Uncharacterized protein</fullName>
    </submittedName>
</protein>
<evidence type="ECO:0000313" key="3">
    <source>
        <dbReference type="Proteomes" id="UP000538929"/>
    </source>
</evidence>
<accession>A0A7W3TA98</accession>
<dbReference type="Proteomes" id="UP000538929">
    <property type="component" value="Unassembled WGS sequence"/>
</dbReference>
<keyword evidence="3" id="KW-1185">Reference proteome</keyword>
<sequence>MTSAHPTGGETGAGTPGATDAVEPDGPEGSPPPTGYRLITPAEWYRIPLESEERRERSVRALVDRTHPNRDEAAGPRRELRDLLDHLTTRAAAGGGLELHLSTQTLLGVPLPVSLLVTVESPDPGESLEISAELLARGLRRRHPEAEVTVVALPAGESVRVRREELPKDAEELGYPADRTTVVLTHYLPVPGTGAHLLLTFSTPLIELADPLLEMCDAIAASLLWRRDGDGEAMGKRGADE</sequence>
<comment type="caution">
    <text evidence="2">The sequence shown here is derived from an EMBL/GenBank/DDBJ whole genome shotgun (WGS) entry which is preliminary data.</text>
</comment>
<dbReference type="AlphaFoldDB" id="A0A7W3TA98"/>
<evidence type="ECO:0000256" key="1">
    <source>
        <dbReference type="SAM" id="MobiDB-lite"/>
    </source>
</evidence>
<dbReference type="EMBL" id="VKHT01000042">
    <property type="protein sequence ID" value="MBB0243119.1"/>
    <property type="molecule type" value="Genomic_DNA"/>
</dbReference>
<gene>
    <name evidence="2" type="ORF">FNQ90_03080</name>
</gene>
<organism evidence="2 3">
    <name type="scientific">Streptomyces alkaliphilus</name>
    <dbReference type="NCBI Taxonomy" id="1472722"/>
    <lineage>
        <taxon>Bacteria</taxon>
        <taxon>Bacillati</taxon>
        <taxon>Actinomycetota</taxon>
        <taxon>Actinomycetes</taxon>
        <taxon>Kitasatosporales</taxon>
        <taxon>Streptomycetaceae</taxon>
        <taxon>Streptomyces</taxon>
    </lineage>
</organism>
<evidence type="ECO:0000313" key="2">
    <source>
        <dbReference type="EMBL" id="MBB0243119.1"/>
    </source>
</evidence>
<dbReference type="RefSeq" id="WP_182604840.1">
    <property type="nucleotide sequence ID" value="NZ_VKHT01000042.1"/>
</dbReference>
<name>A0A7W3TA98_9ACTN</name>
<feature type="region of interest" description="Disordered" evidence="1">
    <location>
        <begin position="1"/>
        <end position="38"/>
    </location>
</feature>